<evidence type="ECO:0000256" key="4">
    <source>
        <dbReference type="ARBA" id="ARBA00022598"/>
    </source>
</evidence>
<dbReference type="Pfam" id="PF09190">
    <property type="entry name" value="DALR_2"/>
    <property type="match status" value="1"/>
</dbReference>
<proteinExistence type="inferred from homology"/>
<dbReference type="Gene3D" id="1.20.120.1910">
    <property type="entry name" value="Cysteine-tRNA ligase, C-terminal anti-codon recognition domain"/>
    <property type="match status" value="1"/>
</dbReference>
<feature type="short sequence motif" description="'KMSKS' region" evidence="12">
    <location>
        <begin position="264"/>
        <end position="268"/>
    </location>
</feature>
<feature type="binding site" evidence="12">
    <location>
        <position position="29"/>
    </location>
    <ligand>
        <name>Zn(2+)</name>
        <dbReference type="ChEBI" id="CHEBI:29105"/>
    </ligand>
</feature>
<feature type="short sequence motif" description="'HIGH' region" evidence="12">
    <location>
        <begin position="31"/>
        <end position="41"/>
    </location>
</feature>
<evidence type="ECO:0000259" key="13">
    <source>
        <dbReference type="SMART" id="SM00840"/>
    </source>
</evidence>
<evidence type="ECO:0000313" key="14">
    <source>
        <dbReference type="EMBL" id="MDT0442004.1"/>
    </source>
</evidence>
<evidence type="ECO:0000256" key="5">
    <source>
        <dbReference type="ARBA" id="ARBA00022723"/>
    </source>
</evidence>
<dbReference type="SUPFAM" id="SSF52374">
    <property type="entry name" value="Nucleotidylyl transferase"/>
    <property type="match status" value="1"/>
</dbReference>
<evidence type="ECO:0000256" key="9">
    <source>
        <dbReference type="ARBA" id="ARBA00022917"/>
    </source>
</evidence>
<dbReference type="InterPro" id="IPR009080">
    <property type="entry name" value="tRNAsynth_Ia_anticodon-bd"/>
</dbReference>
<dbReference type="InterPro" id="IPR014729">
    <property type="entry name" value="Rossmann-like_a/b/a_fold"/>
</dbReference>
<dbReference type="Pfam" id="PF23493">
    <property type="entry name" value="CysS_C"/>
    <property type="match status" value="1"/>
</dbReference>
<keyword evidence="9 12" id="KW-0648">Protein biosynthesis</keyword>
<keyword evidence="15" id="KW-1185">Reference proteome</keyword>
<feature type="binding site" evidence="12">
    <location>
        <position position="237"/>
    </location>
    <ligand>
        <name>Zn(2+)</name>
        <dbReference type="ChEBI" id="CHEBI:29105"/>
    </ligand>
</feature>
<comment type="caution">
    <text evidence="14">The sequence shown here is derived from an EMBL/GenBank/DDBJ whole genome shotgun (WGS) entry which is preliminary data.</text>
</comment>
<keyword evidence="8 12" id="KW-0067">ATP-binding</keyword>
<accession>A0ABU2S2H8</accession>
<evidence type="ECO:0000256" key="11">
    <source>
        <dbReference type="ARBA" id="ARBA00047398"/>
    </source>
</evidence>
<feature type="binding site" evidence="12">
    <location>
        <position position="233"/>
    </location>
    <ligand>
        <name>Zn(2+)</name>
        <dbReference type="ChEBI" id="CHEBI:29105"/>
    </ligand>
</feature>
<dbReference type="InterPro" id="IPR015273">
    <property type="entry name" value="Cys-tRNA-synt_Ia_DALR"/>
</dbReference>
<comment type="similarity">
    <text evidence="1 12">Belongs to the class-I aminoacyl-tRNA synthetase family.</text>
</comment>
<keyword evidence="6 12" id="KW-0547">Nucleotide-binding</keyword>
<gene>
    <name evidence="12 14" type="primary">cysS</name>
    <name evidence="14" type="ORF">RM779_05230</name>
</gene>
<dbReference type="InterPro" id="IPR056411">
    <property type="entry name" value="CysS_C"/>
</dbReference>
<dbReference type="InterPro" id="IPR024909">
    <property type="entry name" value="Cys-tRNA/MSH_ligase"/>
</dbReference>
<evidence type="ECO:0000256" key="3">
    <source>
        <dbReference type="ARBA" id="ARBA00022490"/>
    </source>
</evidence>
<evidence type="ECO:0000256" key="7">
    <source>
        <dbReference type="ARBA" id="ARBA00022833"/>
    </source>
</evidence>
<dbReference type="InterPro" id="IPR015803">
    <property type="entry name" value="Cys-tRNA-ligase"/>
</dbReference>
<evidence type="ECO:0000256" key="1">
    <source>
        <dbReference type="ARBA" id="ARBA00005594"/>
    </source>
</evidence>
<dbReference type="SUPFAM" id="SSF47323">
    <property type="entry name" value="Anticodon-binding domain of a subclass of class I aminoacyl-tRNA synthetases"/>
    <property type="match status" value="1"/>
</dbReference>
<dbReference type="InterPro" id="IPR032678">
    <property type="entry name" value="tRNA-synt_1_cat_dom"/>
</dbReference>
<evidence type="ECO:0000256" key="12">
    <source>
        <dbReference type="HAMAP-Rule" id="MF_00041"/>
    </source>
</evidence>
<reference evidence="15" key="1">
    <citation type="submission" date="2023-07" db="EMBL/GenBank/DDBJ databases">
        <title>30 novel species of actinomycetes from the DSMZ collection.</title>
        <authorList>
            <person name="Nouioui I."/>
        </authorList>
    </citation>
    <scope>NUCLEOTIDE SEQUENCE [LARGE SCALE GENOMIC DNA]</scope>
    <source>
        <strain evidence="15">DSM 41886</strain>
    </source>
</reference>
<dbReference type="RefSeq" id="WP_311616238.1">
    <property type="nucleotide sequence ID" value="NZ_JAVREV010000002.1"/>
</dbReference>
<dbReference type="GO" id="GO:0004817">
    <property type="term" value="F:cysteine-tRNA ligase activity"/>
    <property type="evidence" value="ECO:0007669"/>
    <property type="project" value="UniProtKB-EC"/>
</dbReference>
<organism evidence="14 15">
    <name type="scientific">Streptomyces johnsoniae</name>
    <dbReference type="NCBI Taxonomy" id="3075532"/>
    <lineage>
        <taxon>Bacteria</taxon>
        <taxon>Bacillati</taxon>
        <taxon>Actinomycetota</taxon>
        <taxon>Actinomycetes</taxon>
        <taxon>Kitasatosporales</taxon>
        <taxon>Streptomycetaceae</taxon>
        <taxon>Streptomyces</taxon>
    </lineage>
</organism>
<keyword evidence="3 12" id="KW-0963">Cytoplasm</keyword>
<dbReference type="EC" id="6.1.1.16" evidence="12"/>
<dbReference type="Pfam" id="PF01406">
    <property type="entry name" value="tRNA-synt_1e"/>
    <property type="match status" value="1"/>
</dbReference>
<dbReference type="SMART" id="SM00840">
    <property type="entry name" value="DALR_2"/>
    <property type="match status" value="1"/>
</dbReference>
<dbReference type="Gene3D" id="3.40.50.620">
    <property type="entry name" value="HUPs"/>
    <property type="match status" value="1"/>
</dbReference>
<name>A0ABU2S2H8_9ACTN</name>
<feature type="binding site" evidence="12">
    <location>
        <position position="208"/>
    </location>
    <ligand>
        <name>Zn(2+)</name>
        <dbReference type="ChEBI" id="CHEBI:29105"/>
    </ligand>
</feature>
<evidence type="ECO:0000313" key="15">
    <source>
        <dbReference type="Proteomes" id="UP001183615"/>
    </source>
</evidence>
<dbReference type="Proteomes" id="UP001183615">
    <property type="component" value="Unassembled WGS sequence"/>
</dbReference>
<dbReference type="PANTHER" id="PTHR10890:SF30">
    <property type="entry name" value="CYSTEINE--TRNA LIGASE"/>
    <property type="match status" value="1"/>
</dbReference>
<comment type="cofactor">
    <cofactor evidence="12">
        <name>Zn(2+)</name>
        <dbReference type="ChEBI" id="CHEBI:29105"/>
    </cofactor>
    <text evidence="12">Binds 1 zinc ion per subunit.</text>
</comment>
<feature type="domain" description="Cysteinyl-tRNA synthetase class Ia DALR" evidence="13">
    <location>
        <begin position="340"/>
        <end position="399"/>
    </location>
</feature>
<sequence length="465" mass="51127">MTLRLYDTSARKIRDFNPLVPGCVSIYLCGATVQAAPHIGHIRSGVDFDIMRRWFAYRGYDVVFVRNVTDIDDKIIAKSAAQGRPWWSIGYENELAFDDAYDALGCLPPTYQPRATGHVPEMIEMMRTLIDRGHAYPADGNVYFDVRSFPGYLSLSNQDLGHLLQPSGEGETGKRDPRDFALWKAAKPGEPSWETPWGRGRPGWHLECSAMVRKYLGPAFDIHGGGIDLIFPHHENELAQSCATGDAFARYWVHNAWVTMSGEKMSKSLGNSVLVGEMVKRWRPVVLRYYLGTPHYRSTIEYSQEALAEAESAFGRIEGFLHRAAEQTGEVAPAAAVPDDFAAAMDEDLGVPQALAAVHTTVRQGNAALAEGDKESVVALAAQVRAMLAVLGLDPLAAPWADADAGARGEELTGVVDTLVRLVLTQRQAARERKDYGTADAIRDELQSAGLVIEDTPNGPRWELS</sequence>
<evidence type="ECO:0000256" key="2">
    <source>
        <dbReference type="ARBA" id="ARBA00011245"/>
    </source>
</evidence>
<dbReference type="EMBL" id="JAVREV010000002">
    <property type="protein sequence ID" value="MDT0442004.1"/>
    <property type="molecule type" value="Genomic_DNA"/>
</dbReference>
<keyword evidence="10 12" id="KW-0030">Aminoacyl-tRNA synthetase</keyword>
<keyword evidence="7 12" id="KW-0862">Zinc</keyword>
<dbReference type="HAMAP" id="MF_00041">
    <property type="entry name" value="Cys_tRNA_synth"/>
    <property type="match status" value="1"/>
</dbReference>
<evidence type="ECO:0000256" key="10">
    <source>
        <dbReference type="ARBA" id="ARBA00023146"/>
    </source>
</evidence>
<protein>
    <recommendedName>
        <fullName evidence="12">Cysteine--tRNA ligase</fullName>
        <ecNumber evidence="12">6.1.1.16</ecNumber>
    </recommendedName>
    <alternativeName>
        <fullName evidence="12">Cysteinyl-tRNA synthetase</fullName>
        <shortName evidence="12">CysRS</shortName>
    </alternativeName>
</protein>
<dbReference type="NCBIfam" id="TIGR00435">
    <property type="entry name" value="cysS"/>
    <property type="match status" value="1"/>
</dbReference>
<comment type="catalytic activity">
    <reaction evidence="11 12">
        <text>tRNA(Cys) + L-cysteine + ATP = L-cysteinyl-tRNA(Cys) + AMP + diphosphate</text>
        <dbReference type="Rhea" id="RHEA:17773"/>
        <dbReference type="Rhea" id="RHEA-COMP:9661"/>
        <dbReference type="Rhea" id="RHEA-COMP:9679"/>
        <dbReference type="ChEBI" id="CHEBI:30616"/>
        <dbReference type="ChEBI" id="CHEBI:33019"/>
        <dbReference type="ChEBI" id="CHEBI:35235"/>
        <dbReference type="ChEBI" id="CHEBI:78442"/>
        <dbReference type="ChEBI" id="CHEBI:78517"/>
        <dbReference type="ChEBI" id="CHEBI:456215"/>
        <dbReference type="EC" id="6.1.1.16"/>
    </reaction>
</comment>
<dbReference type="PANTHER" id="PTHR10890">
    <property type="entry name" value="CYSTEINYL-TRNA SYNTHETASE"/>
    <property type="match status" value="1"/>
</dbReference>
<evidence type="ECO:0000256" key="8">
    <source>
        <dbReference type="ARBA" id="ARBA00022840"/>
    </source>
</evidence>
<comment type="subunit">
    <text evidence="2 12">Monomer.</text>
</comment>
<evidence type="ECO:0000256" key="6">
    <source>
        <dbReference type="ARBA" id="ARBA00022741"/>
    </source>
</evidence>
<dbReference type="CDD" id="cd00672">
    <property type="entry name" value="CysRS_core"/>
    <property type="match status" value="1"/>
</dbReference>
<keyword evidence="4 12" id="KW-0436">Ligase</keyword>
<keyword evidence="5 12" id="KW-0479">Metal-binding</keyword>
<comment type="subcellular location">
    <subcellularLocation>
        <location evidence="12">Cytoplasm</location>
    </subcellularLocation>
</comment>
<feature type="binding site" evidence="12">
    <location>
        <position position="267"/>
    </location>
    <ligand>
        <name>ATP</name>
        <dbReference type="ChEBI" id="CHEBI:30616"/>
    </ligand>
</feature>
<dbReference type="PRINTS" id="PR00983">
    <property type="entry name" value="TRNASYNTHCYS"/>
</dbReference>